<gene>
    <name evidence="1" type="ORF">H6F99_19790</name>
</gene>
<keyword evidence="2" id="KW-1185">Reference proteome</keyword>
<evidence type="ECO:0000313" key="2">
    <source>
        <dbReference type="Proteomes" id="UP000606721"/>
    </source>
</evidence>
<proteinExistence type="predicted"/>
<evidence type="ECO:0000313" key="1">
    <source>
        <dbReference type="EMBL" id="MBD2280431.1"/>
    </source>
</evidence>
<organism evidence="1 2">
    <name type="scientific">Aphanizomenon flos-aquae FACHB-1040</name>
    <dbReference type="NCBI Taxonomy" id="2692887"/>
    <lineage>
        <taxon>Bacteria</taxon>
        <taxon>Bacillati</taxon>
        <taxon>Cyanobacteriota</taxon>
        <taxon>Cyanophyceae</taxon>
        <taxon>Nostocales</taxon>
        <taxon>Aphanizomenonaceae</taxon>
        <taxon>Aphanizomenon</taxon>
    </lineage>
</organism>
<dbReference type="Proteomes" id="UP000606721">
    <property type="component" value="Unassembled WGS sequence"/>
</dbReference>
<reference evidence="1 2" key="1">
    <citation type="journal article" date="2020" name="ISME J.">
        <title>Comparative genomics reveals insights into cyanobacterial evolution and habitat adaptation.</title>
        <authorList>
            <person name="Chen M.Y."/>
            <person name="Teng W.K."/>
            <person name="Zhao L."/>
            <person name="Hu C.X."/>
            <person name="Zhou Y.K."/>
            <person name="Han B.P."/>
            <person name="Song L.R."/>
            <person name="Shu W.S."/>
        </authorList>
    </citation>
    <scope>NUCLEOTIDE SEQUENCE [LARGE SCALE GENOMIC DNA]</scope>
    <source>
        <strain evidence="1 2">FACHB-1040</strain>
    </source>
</reference>
<sequence length="63" mass="7387">MITFPVRDWERDKRDKSSRFKPTLAIRQGIYSLDSGFWNSEIFKNGLKLPTTRKASYYGNNGK</sequence>
<dbReference type="EMBL" id="JACJQT010000061">
    <property type="protein sequence ID" value="MBD2280431.1"/>
    <property type="molecule type" value="Genomic_DNA"/>
</dbReference>
<comment type="caution">
    <text evidence="1">The sequence shown here is derived from an EMBL/GenBank/DDBJ whole genome shotgun (WGS) entry which is preliminary data.</text>
</comment>
<evidence type="ECO:0008006" key="3">
    <source>
        <dbReference type="Google" id="ProtNLM"/>
    </source>
</evidence>
<accession>A0ABR8C322</accession>
<name>A0ABR8C322_APHFL</name>
<dbReference type="RefSeq" id="WP_152608834.1">
    <property type="nucleotide sequence ID" value="NZ_JACJQT010000061.1"/>
</dbReference>
<protein>
    <recommendedName>
        <fullName evidence="3">Transposase</fullName>
    </recommendedName>
</protein>